<evidence type="ECO:0000313" key="3">
    <source>
        <dbReference type="EMBL" id="PYZ97321.1"/>
    </source>
</evidence>
<dbReference type="OrthoDB" id="2966368at2"/>
<dbReference type="SUPFAM" id="SSF54106">
    <property type="entry name" value="LysM domain"/>
    <property type="match status" value="1"/>
</dbReference>
<evidence type="ECO:0000256" key="1">
    <source>
        <dbReference type="SAM" id="MobiDB-lite"/>
    </source>
</evidence>
<dbReference type="Gene3D" id="3.10.350.10">
    <property type="entry name" value="LysM domain"/>
    <property type="match status" value="1"/>
</dbReference>
<dbReference type="NCBIfam" id="TIGR02907">
    <property type="entry name" value="spore_VI_D"/>
    <property type="match status" value="1"/>
</dbReference>
<keyword evidence="4" id="KW-1185">Reference proteome</keyword>
<dbReference type="InterPro" id="IPR014256">
    <property type="entry name" value="Spore_VI_D"/>
</dbReference>
<protein>
    <submittedName>
        <fullName evidence="3">Stage VI sporulation protein D</fullName>
    </submittedName>
</protein>
<dbReference type="PROSITE" id="PS51782">
    <property type="entry name" value="LYSM"/>
    <property type="match status" value="1"/>
</dbReference>
<reference evidence="3 4" key="1">
    <citation type="submission" date="2017-10" db="EMBL/GenBank/DDBJ databases">
        <title>Bacillus sp. nov., a halophilic bacterium isolated from a Yangshapao Lake.</title>
        <authorList>
            <person name="Wang H."/>
        </authorList>
    </citation>
    <scope>NUCLEOTIDE SEQUENCE [LARGE SCALE GENOMIC DNA]</scope>
    <source>
        <strain evidence="3 4">YSP-3</strain>
    </source>
</reference>
<dbReference type="InterPro" id="IPR018392">
    <property type="entry name" value="LysM"/>
</dbReference>
<sequence>MANEQGSSLSFSIQEAVWLNRGQEIDSVMSLELEPEIAIEEAEEHVTVKGNLILSGEYRPGKEVDAEQQQRNASLSEQVSFRSIEDVRISEEGYGTIRHPFPIDVTIPRSRISNLDDVYVNVESFDYDLPGNGCIELQADIEISGMRGEFSAAGKDDDEEEEYVEQVVTEDDLEEDDRAFHFEGYRQPEWQQPAAKEMDQAEHAVRNNPDWSEPQAEAQQEEPDYDQDNEHEPLLTIRGNEDMYGYQQQSDSTGHEESEDLYAMRYEEEEQEDHEEPAQEKQTRDENALYLTKMLAQNDDGQEFSRLRMCIVQAGESIETIADRYKLQVSHLMRTNNLNEERVEEGQILYIPSRKTSSASS</sequence>
<name>A0A2W0H8T0_9BACI</name>
<dbReference type="AlphaFoldDB" id="A0A2W0H8T0"/>
<dbReference type="InterPro" id="IPR036779">
    <property type="entry name" value="LysM_dom_sf"/>
</dbReference>
<dbReference type="Pfam" id="PF01476">
    <property type="entry name" value="LysM"/>
    <property type="match status" value="1"/>
</dbReference>
<dbReference type="CDD" id="cd00118">
    <property type="entry name" value="LysM"/>
    <property type="match status" value="1"/>
</dbReference>
<proteinExistence type="predicted"/>
<dbReference type="Proteomes" id="UP000248066">
    <property type="component" value="Unassembled WGS sequence"/>
</dbReference>
<feature type="region of interest" description="Disordered" evidence="1">
    <location>
        <begin position="210"/>
        <end position="258"/>
    </location>
</feature>
<dbReference type="EMBL" id="PDOF01000001">
    <property type="protein sequence ID" value="PYZ97321.1"/>
    <property type="molecule type" value="Genomic_DNA"/>
</dbReference>
<evidence type="ECO:0000313" key="4">
    <source>
        <dbReference type="Proteomes" id="UP000248066"/>
    </source>
</evidence>
<dbReference type="RefSeq" id="WP_110516285.1">
    <property type="nucleotide sequence ID" value="NZ_PDOF01000001.1"/>
</dbReference>
<dbReference type="InterPro" id="IPR048862">
    <property type="entry name" value="SPOCS_spoVID_N"/>
</dbReference>
<gene>
    <name evidence="3" type="primary">spoVID</name>
    <name evidence="3" type="ORF">CR205_01585</name>
</gene>
<dbReference type="SMART" id="SM00257">
    <property type="entry name" value="LysM"/>
    <property type="match status" value="1"/>
</dbReference>
<feature type="domain" description="LysM" evidence="2">
    <location>
        <begin position="308"/>
        <end position="351"/>
    </location>
</feature>
<organism evidence="3 4">
    <name type="scientific">Alteribacter lacisalsi</name>
    <dbReference type="NCBI Taxonomy" id="2045244"/>
    <lineage>
        <taxon>Bacteria</taxon>
        <taxon>Bacillati</taxon>
        <taxon>Bacillota</taxon>
        <taxon>Bacilli</taxon>
        <taxon>Bacillales</taxon>
        <taxon>Bacillaceae</taxon>
        <taxon>Alteribacter</taxon>
    </lineage>
</organism>
<comment type="caution">
    <text evidence="3">The sequence shown here is derived from an EMBL/GenBank/DDBJ whole genome shotgun (WGS) entry which is preliminary data.</text>
</comment>
<accession>A0A2W0H8T0</accession>
<evidence type="ECO:0000259" key="2">
    <source>
        <dbReference type="PROSITE" id="PS51782"/>
    </source>
</evidence>
<dbReference type="Pfam" id="PF20918">
    <property type="entry name" value="SPOCS_spoVID-N"/>
    <property type="match status" value="1"/>
</dbReference>